<feature type="chain" id="PRO_5045169014" evidence="1">
    <location>
        <begin position="21"/>
        <end position="149"/>
    </location>
</feature>
<name>A0ABR6WD99_9BACT</name>
<keyword evidence="1" id="KW-0732">Signal</keyword>
<dbReference type="EMBL" id="VFIA01000033">
    <property type="protein sequence ID" value="MBC3793902.1"/>
    <property type="molecule type" value="Genomic_DNA"/>
</dbReference>
<keyword evidence="4" id="KW-1185">Reference proteome</keyword>
<dbReference type="InterPro" id="IPR032710">
    <property type="entry name" value="NTF2-like_dom_sf"/>
</dbReference>
<comment type="caution">
    <text evidence="3">The sequence shown here is derived from an EMBL/GenBank/DDBJ whole genome shotgun (WGS) entry which is preliminary data.</text>
</comment>
<gene>
    <name evidence="3" type="ORF">FH603_4428</name>
</gene>
<dbReference type="Proteomes" id="UP000700732">
    <property type="component" value="Unassembled WGS sequence"/>
</dbReference>
<sequence length="149" mass="16333">MTNLFSLFALVLMTGMSAFAQKDMKADIMAANQKFMEAYAQGATTMNTYYSADAQLMPPGMEAVNGNTAIGTFWKGAFESGVKKAKLATTEAQQNGDQVFEVGQYTLYGANDAQLDTGKYVVIWKKEGGQWKLHRDIWNTSMAPTMAAK</sequence>
<dbReference type="Gene3D" id="3.10.450.50">
    <property type="match status" value="1"/>
</dbReference>
<feature type="signal peptide" evidence="1">
    <location>
        <begin position="1"/>
        <end position="20"/>
    </location>
</feature>
<evidence type="ECO:0000313" key="3">
    <source>
        <dbReference type="EMBL" id="MBC3793902.1"/>
    </source>
</evidence>
<dbReference type="InterPro" id="IPR027843">
    <property type="entry name" value="DUF4440"/>
</dbReference>
<proteinExistence type="predicted"/>
<feature type="domain" description="DUF4440" evidence="2">
    <location>
        <begin position="30"/>
        <end position="133"/>
    </location>
</feature>
<dbReference type="SUPFAM" id="SSF54427">
    <property type="entry name" value="NTF2-like"/>
    <property type="match status" value="1"/>
</dbReference>
<evidence type="ECO:0000313" key="4">
    <source>
        <dbReference type="Proteomes" id="UP000700732"/>
    </source>
</evidence>
<accession>A0ABR6WD99</accession>
<evidence type="ECO:0000259" key="2">
    <source>
        <dbReference type="Pfam" id="PF14534"/>
    </source>
</evidence>
<organism evidence="3 4">
    <name type="scientific">Spirosoma utsteinense</name>
    <dbReference type="NCBI Taxonomy" id="2585773"/>
    <lineage>
        <taxon>Bacteria</taxon>
        <taxon>Pseudomonadati</taxon>
        <taxon>Bacteroidota</taxon>
        <taxon>Cytophagia</taxon>
        <taxon>Cytophagales</taxon>
        <taxon>Cytophagaceae</taxon>
        <taxon>Spirosoma</taxon>
    </lineage>
</organism>
<dbReference type="Pfam" id="PF14534">
    <property type="entry name" value="DUF4440"/>
    <property type="match status" value="1"/>
</dbReference>
<evidence type="ECO:0000256" key="1">
    <source>
        <dbReference type="SAM" id="SignalP"/>
    </source>
</evidence>
<reference evidence="3 4" key="1">
    <citation type="submission" date="2019-06" db="EMBL/GenBank/DDBJ databases">
        <title>Spirosoma utsteinense sp. nov. isolated from Antarctic ice-free soils.</title>
        <authorList>
            <person name="Tahon G."/>
        </authorList>
    </citation>
    <scope>NUCLEOTIDE SEQUENCE [LARGE SCALE GENOMIC DNA]</scope>
    <source>
        <strain evidence="3 4">LMG 31447</strain>
    </source>
</reference>
<protein>
    <submittedName>
        <fullName evidence="3">Ketosteroid isomerase-like protein</fullName>
    </submittedName>
</protein>
<dbReference type="RefSeq" id="WP_186739783.1">
    <property type="nucleotide sequence ID" value="NZ_VFIA01000033.1"/>
</dbReference>